<dbReference type="RefSeq" id="WP_338602615.1">
    <property type="nucleotide sequence ID" value="NZ_CP146016.1"/>
</dbReference>
<sequence>MIISVTAEIGLDFGQNFAGGLGVLEGDKFYAASRLGIDYTVITLFYRKGYVNGEEKQKELLSKLVKEWEAEISIKGQNVKIEYLAYTLNKAKVVFANVISPELSRLNDVLYVENSEEEKFYKCLLLAKVSEKYIEKVGWDNVRYVDMQESCPAFLPLLHYFPRYRIIIHTPAPWGHPTFSSNLFKSELGYEFPLDRVVMTDIALSSSIEGIVVSRKMLKHVQRTFPQHMHKIRAITNAIEIPRWRNPLLNDVKDFDDFVKKKEEVKKESIKKLGKEAIKPVISWVRRITMYKRPDFILRLIDDMKDDVIFIIGGIAHPMEYSAVEIERKFKELATHKSNVIYIPGVDVNLMKLAIWSSDIWTFTPFSGWEASGTSFMKAGINGVPSVASRDGAVPEIIRDGYNGWLYGEDVDKTLPINLYDNNKEYEEFLRKVKQALNEYHRVGYNAYQSFPSYCSMDRLMKDYGYIK</sequence>
<dbReference type="Gene3D" id="3.40.50.2000">
    <property type="entry name" value="Glycogen Phosphorylase B"/>
    <property type="match status" value="1"/>
</dbReference>
<keyword evidence="2" id="KW-0328">Glycosyltransferase</keyword>
<dbReference type="EMBL" id="CP146016">
    <property type="protein sequence ID" value="WWQ60987.1"/>
    <property type="molecule type" value="Genomic_DNA"/>
</dbReference>
<keyword evidence="3" id="KW-1185">Reference proteome</keyword>
<keyword evidence="2" id="KW-0808">Transferase</keyword>
<dbReference type="AlphaFoldDB" id="A0AAX4L2Z4"/>
<dbReference type="Proteomes" id="UP001432202">
    <property type="component" value="Chromosome"/>
</dbReference>
<dbReference type="GeneID" id="89335617"/>
<dbReference type="SUPFAM" id="SSF53756">
    <property type="entry name" value="UDP-Glycosyltransferase/glycogen phosphorylase"/>
    <property type="match status" value="1"/>
</dbReference>
<dbReference type="PANTHER" id="PTHR42655">
    <property type="entry name" value="GLYCOGEN PHOSPHORYLASE"/>
    <property type="match status" value="1"/>
</dbReference>
<evidence type="ECO:0000259" key="1">
    <source>
        <dbReference type="Pfam" id="PF00534"/>
    </source>
</evidence>
<dbReference type="InterPro" id="IPR001296">
    <property type="entry name" value="Glyco_trans_1"/>
</dbReference>
<dbReference type="InterPro" id="IPR052182">
    <property type="entry name" value="Glycogen/Maltodextrin_Phosph"/>
</dbReference>
<proteinExistence type="predicted"/>
<organism evidence="2 3">
    <name type="scientific">Sulfolobus tengchongensis</name>
    <dbReference type="NCBI Taxonomy" id="207809"/>
    <lineage>
        <taxon>Archaea</taxon>
        <taxon>Thermoproteota</taxon>
        <taxon>Thermoprotei</taxon>
        <taxon>Sulfolobales</taxon>
        <taxon>Sulfolobaceae</taxon>
        <taxon>Sulfolobus</taxon>
    </lineage>
</organism>
<dbReference type="GO" id="GO:0016757">
    <property type="term" value="F:glycosyltransferase activity"/>
    <property type="evidence" value="ECO:0007669"/>
    <property type="project" value="UniProtKB-KW"/>
</dbReference>
<name>A0AAX4L2Z4_9CREN</name>
<dbReference type="EC" id="2.4.-.-" evidence="2"/>
<evidence type="ECO:0000313" key="3">
    <source>
        <dbReference type="Proteomes" id="UP001432202"/>
    </source>
</evidence>
<gene>
    <name evidence="2" type="ORF">V6M85_02575</name>
</gene>
<accession>A0AAX4L2Z4</accession>
<feature type="domain" description="Glycosyl transferase family 1" evidence="1">
    <location>
        <begin position="266"/>
        <end position="409"/>
    </location>
</feature>
<reference evidence="2 3" key="1">
    <citation type="submission" date="2024-02" db="EMBL/GenBank/DDBJ databases">
        <title>STSV induces naive adaptation in Sulfolobus.</title>
        <authorList>
            <person name="Xiang X."/>
            <person name="Song M."/>
        </authorList>
    </citation>
    <scope>NUCLEOTIDE SEQUENCE [LARGE SCALE GENOMIC DNA]</scope>
    <source>
        <strain evidence="2 3">RT2</strain>
    </source>
</reference>
<dbReference type="PANTHER" id="PTHR42655:SF1">
    <property type="entry name" value="GLYCOGEN PHOSPHORYLASE"/>
    <property type="match status" value="1"/>
</dbReference>
<dbReference type="Pfam" id="PF00534">
    <property type="entry name" value="Glycos_transf_1"/>
    <property type="match status" value="1"/>
</dbReference>
<protein>
    <submittedName>
        <fullName evidence="2">Glycosyltransferase</fullName>
        <ecNumber evidence="2">2.4.-.-</ecNumber>
    </submittedName>
</protein>
<evidence type="ECO:0000313" key="2">
    <source>
        <dbReference type="EMBL" id="WWQ60987.1"/>
    </source>
</evidence>